<comment type="caution">
    <text evidence="1">The sequence shown here is derived from an EMBL/GenBank/DDBJ whole genome shotgun (WGS) entry which is preliminary data.</text>
</comment>
<dbReference type="Proteomes" id="UP000299102">
    <property type="component" value="Unassembled WGS sequence"/>
</dbReference>
<evidence type="ECO:0000313" key="1">
    <source>
        <dbReference type="EMBL" id="GBO99794.1"/>
    </source>
</evidence>
<dbReference type="AlphaFoldDB" id="A0A4C1SCF9"/>
<protein>
    <submittedName>
        <fullName evidence="1">Uncharacterized protein</fullName>
    </submittedName>
</protein>
<sequence length="563" mass="64100">MDITDRSFKAEKLIDTIASYGLLLKPSEYSKLENFHKGYEKRIKDSDWSKHKKKLRLDGKRNIYIFLGDKRKALLKNTQPKEVEKVVDVLPTASPKRLKRIIQSIVTPKSKSAFTNEEALGLILNMGLTRNEYNILRTAVIGKGYDIFPSSKSIRQMKSEIVQPIQQPLEVSLKGAKVSVSELLENTASRIISTFSESDIEKCKDHELILMFKWGCDGTSGFSEYKQQSGSSSGIDYSSLFMASMVPLRMRLNKPTSSLNNAVTHEDIWINLTPGSKLLCRPILFEYVKENKATINEYIDNLKAQINAVSPIHIEACKKVIKVTFQGQLTMIDGKVANAITDTSSTWKLLDNIKRRKDEKKRIQIEFKEQLGLIIDKPVHGYGSSNDGNTARRFFENPDMTSSITGIDINILKRFKIILAVINSKKQINGDKFKKFASETQDLLSTIYPWKLMTPTLHRVLAHGKEIIANSMLGLGELTEEAQEARNRDVKKIRLFNTRKSSKIVQNMDLMEYLLISSDPVICSIRTKWLPNISYEIEKEDSESTEIKDLLTFDISDYFVENC</sequence>
<keyword evidence="2" id="KW-1185">Reference proteome</keyword>
<proteinExistence type="predicted"/>
<dbReference type="EMBL" id="BGZK01003308">
    <property type="protein sequence ID" value="GBO99794.1"/>
    <property type="molecule type" value="Genomic_DNA"/>
</dbReference>
<gene>
    <name evidence="1" type="ORF">EVAR_69254_1</name>
</gene>
<dbReference type="OrthoDB" id="8193306at2759"/>
<reference evidence="1 2" key="1">
    <citation type="journal article" date="2019" name="Commun. Biol.">
        <title>The bagworm genome reveals a unique fibroin gene that provides high tensile strength.</title>
        <authorList>
            <person name="Kono N."/>
            <person name="Nakamura H."/>
            <person name="Ohtoshi R."/>
            <person name="Tomita M."/>
            <person name="Numata K."/>
            <person name="Arakawa K."/>
        </authorList>
    </citation>
    <scope>NUCLEOTIDE SEQUENCE [LARGE SCALE GENOMIC DNA]</scope>
</reference>
<dbReference type="STRING" id="151549.A0A4C1SCF9"/>
<name>A0A4C1SCF9_EUMVA</name>
<organism evidence="1 2">
    <name type="scientific">Eumeta variegata</name>
    <name type="common">Bagworm moth</name>
    <name type="synonym">Eumeta japonica</name>
    <dbReference type="NCBI Taxonomy" id="151549"/>
    <lineage>
        <taxon>Eukaryota</taxon>
        <taxon>Metazoa</taxon>
        <taxon>Ecdysozoa</taxon>
        <taxon>Arthropoda</taxon>
        <taxon>Hexapoda</taxon>
        <taxon>Insecta</taxon>
        <taxon>Pterygota</taxon>
        <taxon>Neoptera</taxon>
        <taxon>Endopterygota</taxon>
        <taxon>Lepidoptera</taxon>
        <taxon>Glossata</taxon>
        <taxon>Ditrysia</taxon>
        <taxon>Tineoidea</taxon>
        <taxon>Psychidae</taxon>
        <taxon>Oiketicinae</taxon>
        <taxon>Eumeta</taxon>
    </lineage>
</organism>
<accession>A0A4C1SCF9</accession>
<evidence type="ECO:0000313" key="2">
    <source>
        <dbReference type="Proteomes" id="UP000299102"/>
    </source>
</evidence>